<dbReference type="OrthoDB" id="7365156at2"/>
<comment type="caution">
    <text evidence="2">The sequence shown here is derived from an EMBL/GenBank/DDBJ whole genome shotgun (WGS) entry which is preliminary data.</text>
</comment>
<accession>A0A5M6IFH1</accession>
<proteinExistence type="predicted"/>
<evidence type="ECO:0000313" key="2">
    <source>
        <dbReference type="EMBL" id="KAA5606475.1"/>
    </source>
</evidence>
<name>A0A5M6IFH1_9PROT</name>
<evidence type="ECO:0008006" key="4">
    <source>
        <dbReference type="Google" id="ProtNLM"/>
    </source>
</evidence>
<feature type="region of interest" description="Disordered" evidence="1">
    <location>
        <begin position="1"/>
        <end position="30"/>
    </location>
</feature>
<reference evidence="2 3" key="1">
    <citation type="submission" date="2019-09" db="EMBL/GenBank/DDBJ databases">
        <title>Genome sequence of Roseospira marina, one of the more divergent members of the non-sulfur purple photosynthetic bacterial family, the Rhodospirillaceae.</title>
        <authorList>
            <person name="Meyer T."/>
            <person name="Kyndt J."/>
        </authorList>
    </citation>
    <scope>NUCLEOTIDE SEQUENCE [LARGE SCALE GENOMIC DNA]</scope>
    <source>
        <strain evidence="2 3">DSM 15113</strain>
    </source>
</reference>
<organism evidence="2 3">
    <name type="scientific">Roseospira marina</name>
    <dbReference type="NCBI Taxonomy" id="140057"/>
    <lineage>
        <taxon>Bacteria</taxon>
        <taxon>Pseudomonadati</taxon>
        <taxon>Pseudomonadota</taxon>
        <taxon>Alphaproteobacteria</taxon>
        <taxon>Rhodospirillales</taxon>
        <taxon>Rhodospirillaceae</taxon>
        <taxon>Roseospira</taxon>
    </lineage>
</organism>
<dbReference type="EMBL" id="VWPJ01000004">
    <property type="protein sequence ID" value="KAA5606475.1"/>
    <property type="molecule type" value="Genomic_DNA"/>
</dbReference>
<feature type="region of interest" description="Disordered" evidence="1">
    <location>
        <begin position="263"/>
        <end position="284"/>
    </location>
</feature>
<protein>
    <recommendedName>
        <fullName evidence="4">GGDEF domain-containing protein</fullName>
    </recommendedName>
</protein>
<dbReference type="AlphaFoldDB" id="A0A5M6IFH1"/>
<feature type="compositionally biased region" description="Basic and acidic residues" evidence="1">
    <location>
        <begin position="268"/>
        <end position="278"/>
    </location>
</feature>
<dbReference type="RefSeq" id="WP_150061544.1">
    <property type="nucleotide sequence ID" value="NZ_JACHII010000006.1"/>
</dbReference>
<keyword evidence="3" id="KW-1185">Reference proteome</keyword>
<gene>
    <name evidence="2" type="ORF">F1188_06320</name>
</gene>
<dbReference type="Proteomes" id="UP000324065">
    <property type="component" value="Unassembled WGS sequence"/>
</dbReference>
<evidence type="ECO:0000313" key="3">
    <source>
        <dbReference type="Proteomes" id="UP000324065"/>
    </source>
</evidence>
<feature type="region of interest" description="Disordered" evidence="1">
    <location>
        <begin position="87"/>
        <end position="113"/>
    </location>
</feature>
<evidence type="ECO:0000256" key="1">
    <source>
        <dbReference type="SAM" id="MobiDB-lite"/>
    </source>
</evidence>
<sequence length="284" mass="30391">MTDDIGRSPPPQPVFWRRDRRQGGGAESGDWEYARAADAYGRLADDDGRDVDDTVTMFGIPPAELTPAVRRAIGRLVAEVDRLRQELDARPSGPLPAPHPFESEGAEATAPPEVTASEAESVALCTPEALDEALRARLDVLAAGGAAPAIAVLSLANGEDLRARYGPAALRHATSALAEAIAAIRAPDEILGWTRGGSLAVVLPFDGQMDHLWSRVRALAQGGEVEVAWHADTLRTYVRLGVHVCRRGDDPAEAVALAEQMRRRVVRPRAETDPRPDDPDADGA</sequence>